<reference evidence="5 6" key="1">
    <citation type="submission" date="2018-03" db="EMBL/GenBank/DDBJ databases">
        <title>Genomes of Pezizomycetes fungi and the evolution of truffles.</title>
        <authorList>
            <person name="Murat C."/>
            <person name="Payen T."/>
            <person name="Noel B."/>
            <person name="Kuo A."/>
            <person name="Martin F.M."/>
        </authorList>
    </citation>
    <scope>NUCLEOTIDE SEQUENCE [LARGE SCALE GENOMIC DNA]</scope>
    <source>
        <strain evidence="5">091103-1</strain>
    </source>
</reference>
<dbReference type="STRING" id="42249.A0A317SLH8"/>
<dbReference type="GO" id="GO:0008270">
    <property type="term" value="F:zinc ion binding"/>
    <property type="evidence" value="ECO:0007669"/>
    <property type="project" value="InterPro"/>
</dbReference>
<dbReference type="SMART" id="SM00066">
    <property type="entry name" value="GAL4"/>
    <property type="match status" value="1"/>
</dbReference>
<protein>
    <recommendedName>
        <fullName evidence="4">Zn(2)-C6 fungal-type domain-containing protein</fullName>
    </recommendedName>
</protein>
<dbReference type="PANTHER" id="PTHR37534">
    <property type="entry name" value="TRANSCRIPTIONAL ACTIVATOR PROTEIN UGA3"/>
    <property type="match status" value="1"/>
</dbReference>
<evidence type="ECO:0000313" key="5">
    <source>
        <dbReference type="EMBL" id="PWW75183.1"/>
    </source>
</evidence>
<feature type="region of interest" description="Disordered" evidence="3">
    <location>
        <begin position="235"/>
        <end position="319"/>
    </location>
</feature>
<dbReference type="EMBL" id="PYWC01000050">
    <property type="protein sequence ID" value="PWW75183.1"/>
    <property type="molecule type" value="Genomic_DNA"/>
</dbReference>
<dbReference type="Pfam" id="PF00172">
    <property type="entry name" value="Zn_clus"/>
    <property type="match status" value="1"/>
</dbReference>
<name>A0A317SLH8_9PEZI</name>
<dbReference type="InterPro" id="IPR021858">
    <property type="entry name" value="Fun_TF"/>
</dbReference>
<dbReference type="Gene3D" id="4.10.240.10">
    <property type="entry name" value="Zn(2)-C6 fungal-type DNA-binding domain"/>
    <property type="match status" value="1"/>
</dbReference>
<feature type="region of interest" description="Disordered" evidence="3">
    <location>
        <begin position="64"/>
        <end position="122"/>
    </location>
</feature>
<evidence type="ECO:0000313" key="6">
    <source>
        <dbReference type="Proteomes" id="UP000246991"/>
    </source>
</evidence>
<dbReference type="GO" id="GO:0000976">
    <property type="term" value="F:transcription cis-regulatory region binding"/>
    <property type="evidence" value="ECO:0007669"/>
    <property type="project" value="TreeGrafter"/>
</dbReference>
<dbReference type="PROSITE" id="PS50048">
    <property type="entry name" value="ZN2_CY6_FUNGAL_2"/>
    <property type="match status" value="1"/>
</dbReference>
<feature type="compositionally biased region" description="Polar residues" evidence="3">
    <location>
        <begin position="66"/>
        <end position="81"/>
    </location>
</feature>
<feature type="region of interest" description="Disordered" evidence="3">
    <location>
        <begin position="416"/>
        <end position="444"/>
    </location>
</feature>
<dbReference type="PANTHER" id="PTHR37534:SF43">
    <property type="entry name" value="FINGER DOMAIN PROTEIN, PUTATIVE (AFU_ORTHOLOGUE AFUA_1G01850)-RELATED"/>
    <property type="match status" value="1"/>
</dbReference>
<dbReference type="PROSITE" id="PS00463">
    <property type="entry name" value="ZN2_CY6_FUNGAL_1"/>
    <property type="match status" value="1"/>
</dbReference>
<sequence>MPRAPVAGREIRRRSRNGCWNCKARKVKCGEEKPRCSNCERLDEECDYKIRLSWGGRPLKKKQLENGANGQDPSADDQSQFIPGAGQFSINQHFPSPQTFVQTTPSNGARKPPVQRVGNGKKTTMSNYQTVFSVAEPSSAPAMPVSSASSATLDPQLSSVALQQPPPLQSPAAIQQQQHQHQNRASAYGWQQGLTPTTAAPPSGTFENDVVFKTEQQQQQGLFSPYTPVSQSFKQVTSPVSSYPNGNGQIHSPPGPPSLATSPTVQYDGQQQSSPTQQYHNKSFHTPPPILTSPTKRLRTSTSPVQASPHSPYTFEHINPRPTATMAPIPTSLGTALDYVSTPISNASINHIAGLMDHHHHPAGVGTSMRRVSVENLLAPPLPDSDHSYDGSYVDRYPSEMEDYKREDLSQSRTLLYGVDRGEPDMDNDDDGDDDDDVEEIPRHDYGGYDDGMAMMGRAAGFYGNDLNNPFYPVAITIPRKLDPLPQLLLDNRKNMMYFHHYLHYTARLLVPHDCSANPFKSILPQMAVQTDHLMNLLLAYSASHRARLLEHPEPTERIGRFLDETVRSLHSSLDNPEDAKSDSTLATAIMLSSYQIISPNPFPVSGLTWQTHLSAARKIILARGGAQGMHSRDKVSYFLVRWFAYLDLLGSLSGRDTEEPIFSGKYWTNDDGEGETEEYAVDCFFGFTSRCVSILAKIGELARRCEQEKREYAESLALTNQAMHEQSYDEWTPTPAIFQAAMILQQELEDARGKAVGNCTHSHHHHAGLQHFRPGSPSNNFDTEELLATNDSFHWAALIHLYRRVLNYHTKHPRVQQSVAQIVRSMGKVHPGGTAENCLLFPLFSAGCEAVDSSHREYTLGRMVEVEKSGLVQVRHARLLMQRVWRERRPWWEMASGEFIG</sequence>
<dbReference type="Pfam" id="PF11951">
    <property type="entry name" value="Fungal_trans_2"/>
    <property type="match status" value="1"/>
</dbReference>
<dbReference type="Proteomes" id="UP000246991">
    <property type="component" value="Unassembled WGS sequence"/>
</dbReference>
<feature type="domain" description="Zn(2)-C6 fungal-type" evidence="4">
    <location>
        <begin position="18"/>
        <end position="48"/>
    </location>
</feature>
<dbReference type="GO" id="GO:0000981">
    <property type="term" value="F:DNA-binding transcription factor activity, RNA polymerase II-specific"/>
    <property type="evidence" value="ECO:0007669"/>
    <property type="project" value="InterPro"/>
</dbReference>
<evidence type="ECO:0000256" key="3">
    <source>
        <dbReference type="SAM" id="MobiDB-lite"/>
    </source>
</evidence>
<feature type="compositionally biased region" description="Polar residues" evidence="3">
    <location>
        <begin position="88"/>
        <end position="107"/>
    </location>
</feature>
<feature type="compositionally biased region" description="Low complexity" evidence="3">
    <location>
        <begin position="170"/>
        <end position="180"/>
    </location>
</feature>
<keyword evidence="2" id="KW-0539">Nucleus</keyword>
<evidence type="ECO:0000259" key="4">
    <source>
        <dbReference type="PROSITE" id="PS50048"/>
    </source>
</evidence>
<dbReference type="OrthoDB" id="5229455at2759"/>
<dbReference type="CDD" id="cd00067">
    <property type="entry name" value="GAL4"/>
    <property type="match status" value="1"/>
</dbReference>
<dbReference type="GO" id="GO:0045944">
    <property type="term" value="P:positive regulation of transcription by RNA polymerase II"/>
    <property type="evidence" value="ECO:0007669"/>
    <property type="project" value="TreeGrafter"/>
</dbReference>
<feature type="compositionally biased region" description="Polar residues" evidence="3">
    <location>
        <begin position="292"/>
        <end position="311"/>
    </location>
</feature>
<feature type="compositionally biased region" description="Acidic residues" evidence="3">
    <location>
        <begin position="425"/>
        <end position="439"/>
    </location>
</feature>
<gene>
    <name evidence="5" type="ORF">C7212DRAFT_203998</name>
</gene>
<evidence type="ECO:0000256" key="1">
    <source>
        <dbReference type="ARBA" id="ARBA00004123"/>
    </source>
</evidence>
<keyword evidence="6" id="KW-1185">Reference proteome</keyword>
<feature type="region of interest" description="Disordered" evidence="3">
    <location>
        <begin position="161"/>
        <end position="186"/>
    </location>
</feature>
<proteinExistence type="predicted"/>
<dbReference type="GO" id="GO:0005634">
    <property type="term" value="C:nucleus"/>
    <property type="evidence" value="ECO:0007669"/>
    <property type="project" value="UniProtKB-SubCell"/>
</dbReference>
<accession>A0A317SLH8</accession>
<comment type="subcellular location">
    <subcellularLocation>
        <location evidence="1">Nucleus</location>
    </subcellularLocation>
</comment>
<dbReference type="SUPFAM" id="SSF57701">
    <property type="entry name" value="Zn2/Cys6 DNA-binding domain"/>
    <property type="match status" value="1"/>
</dbReference>
<dbReference type="InterPro" id="IPR001138">
    <property type="entry name" value="Zn2Cys6_DnaBD"/>
</dbReference>
<dbReference type="AlphaFoldDB" id="A0A317SLH8"/>
<dbReference type="InterPro" id="IPR036864">
    <property type="entry name" value="Zn2-C6_fun-type_DNA-bd_sf"/>
</dbReference>
<organism evidence="5 6">
    <name type="scientific">Tuber magnatum</name>
    <name type="common">white Piedmont truffle</name>
    <dbReference type="NCBI Taxonomy" id="42249"/>
    <lineage>
        <taxon>Eukaryota</taxon>
        <taxon>Fungi</taxon>
        <taxon>Dikarya</taxon>
        <taxon>Ascomycota</taxon>
        <taxon>Pezizomycotina</taxon>
        <taxon>Pezizomycetes</taxon>
        <taxon>Pezizales</taxon>
        <taxon>Tuberaceae</taxon>
        <taxon>Tuber</taxon>
    </lineage>
</organism>
<comment type="caution">
    <text evidence="5">The sequence shown here is derived from an EMBL/GenBank/DDBJ whole genome shotgun (WGS) entry which is preliminary data.</text>
</comment>
<feature type="compositionally biased region" description="Polar residues" evidence="3">
    <location>
        <begin position="259"/>
        <end position="281"/>
    </location>
</feature>
<evidence type="ECO:0000256" key="2">
    <source>
        <dbReference type="ARBA" id="ARBA00023242"/>
    </source>
</evidence>
<feature type="compositionally biased region" description="Polar residues" evidence="3">
    <location>
        <begin position="235"/>
        <end position="250"/>
    </location>
</feature>